<sequence>MAMERWVETPSPNYLQTATIWPHLLEYVRVQVVLDINQPLRDRKSLTLPGGRIEYVDVEYERVRKKCFHCLRLSHEKQKCPLLQGSRNKGKGVVSRQHAVEVHPAGLMPLMAPTIPPGFEPPPSIVAPEVFEQMRLYMECVDPEERRIREAKMRKTLQELSTDPIAQRSCLRLERAPVISADINRDRGRVFDFSRVGTDAIPNVAESSSYGSQRRVELLEDGEARRKMGTVSTKRVGENKNLEQRQRENAQNEPWYPREEERHNDARLGGSQLVNERDRGFVMGAETSNGTERSSRSRNTSSCRSSWTRRNQNKRRATQVSEQGKSDAMAQRNMEEGPAKRKAQDEGEVSSKMAKQVKVGLSGGLALFWKQSHEVKAGNLVYYMTFVYGDPVRQRRTELGEPGRSESSFFQFRSMARVCKIKEIPIREVITNGVKENVWIQCRLDRAFGNAEWFSLFPRTHLQYLERLGSDHRPIFLSMVSPDFGEEEDLSVCDIIKKHWRPVERSDGRDVTSVISSCRKDLAQWKRSDAGNSKKQIMQLRLQLEGEEKKCVPNLAMLADLKGKLAQLYQEEESFWKQKSKNTWLVAGDLNTKVFHGWAKSRKMKNLIPALVDSGGVEQTEEDVKGEIAVQYFTNLFRSSSPSDATELLLGMEPKVTELMNTRLTKDVSDAEIKRAVKATKSDKTLVPHWSYDHKRSASFFPRRNSPI</sequence>
<keyword evidence="4" id="KW-1185">Reference proteome</keyword>
<feature type="domain" description="Zinc knuckle CX2CX4HX4C" evidence="2">
    <location>
        <begin position="34"/>
        <end position="81"/>
    </location>
</feature>
<proteinExistence type="predicted"/>
<feature type="region of interest" description="Disordered" evidence="1">
    <location>
        <begin position="205"/>
        <end position="351"/>
    </location>
</feature>
<feature type="compositionally biased region" description="Basic and acidic residues" evidence="1">
    <location>
        <begin position="235"/>
        <end position="266"/>
    </location>
</feature>
<evidence type="ECO:0000256" key="1">
    <source>
        <dbReference type="SAM" id="MobiDB-lite"/>
    </source>
</evidence>
<organism evidence="3 4">
    <name type="scientific">Brassica carinata</name>
    <name type="common">Ethiopian mustard</name>
    <name type="synonym">Abyssinian cabbage</name>
    <dbReference type="NCBI Taxonomy" id="52824"/>
    <lineage>
        <taxon>Eukaryota</taxon>
        <taxon>Viridiplantae</taxon>
        <taxon>Streptophyta</taxon>
        <taxon>Embryophyta</taxon>
        <taxon>Tracheophyta</taxon>
        <taxon>Spermatophyta</taxon>
        <taxon>Magnoliopsida</taxon>
        <taxon>eudicotyledons</taxon>
        <taxon>Gunneridae</taxon>
        <taxon>Pentapetalae</taxon>
        <taxon>rosids</taxon>
        <taxon>malvids</taxon>
        <taxon>Brassicales</taxon>
        <taxon>Brassicaceae</taxon>
        <taxon>Brassiceae</taxon>
        <taxon>Brassica</taxon>
    </lineage>
</organism>
<protein>
    <recommendedName>
        <fullName evidence="2">Zinc knuckle CX2CX4HX4C domain-containing protein</fullName>
    </recommendedName>
</protein>
<dbReference type="OrthoDB" id="1087268at2759"/>
<evidence type="ECO:0000259" key="2">
    <source>
        <dbReference type="Pfam" id="PF14392"/>
    </source>
</evidence>
<dbReference type="SUPFAM" id="SSF56219">
    <property type="entry name" value="DNase I-like"/>
    <property type="match status" value="1"/>
</dbReference>
<gene>
    <name evidence="3" type="ORF">Bca52824_066354</name>
</gene>
<feature type="compositionally biased region" description="Basic and acidic residues" evidence="1">
    <location>
        <begin position="214"/>
        <end position="226"/>
    </location>
</feature>
<dbReference type="Pfam" id="PF14392">
    <property type="entry name" value="zf-CCHC_4"/>
    <property type="match status" value="1"/>
</dbReference>
<feature type="compositionally biased region" description="Low complexity" evidence="1">
    <location>
        <begin position="287"/>
        <end position="310"/>
    </location>
</feature>
<dbReference type="PANTHER" id="PTHR33710">
    <property type="entry name" value="BNAC02G09200D PROTEIN"/>
    <property type="match status" value="1"/>
</dbReference>
<evidence type="ECO:0000313" key="3">
    <source>
        <dbReference type="EMBL" id="KAG2271799.1"/>
    </source>
</evidence>
<dbReference type="InterPro" id="IPR036691">
    <property type="entry name" value="Endo/exonu/phosph_ase_sf"/>
</dbReference>
<reference evidence="3 4" key="1">
    <citation type="submission" date="2020-02" db="EMBL/GenBank/DDBJ databases">
        <authorList>
            <person name="Ma Q."/>
            <person name="Huang Y."/>
            <person name="Song X."/>
            <person name="Pei D."/>
        </authorList>
    </citation>
    <scope>NUCLEOTIDE SEQUENCE [LARGE SCALE GENOMIC DNA]</scope>
    <source>
        <strain evidence="3">Sxm20200214</strain>
        <tissue evidence="3">Leaf</tissue>
    </source>
</reference>
<accession>A0A8X7UAU9</accession>
<dbReference type="PANTHER" id="PTHR33710:SF62">
    <property type="entry name" value="DUF4283 DOMAIN PROTEIN"/>
    <property type="match status" value="1"/>
</dbReference>
<name>A0A8X7UAU9_BRACI</name>
<dbReference type="AlphaFoldDB" id="A0A8X7UAU9"/>
<dbReference type="Proteomes" id="UP000886595">
    <property type="component" value="Unassembled WGS sequence"/>
</dbReference>
<comment type="caution">
    <text evidence="3">The sequence shown here is derived from an EMBL/GenBank/DDBJ whole genome shotgun (WGS) entry which is preliminary data.</text>
</comment>
<dbReference type="EMBL" id="JAAMPC010000013">
    <property type="protein sequence ID" value="KAG2271799.1"/>
    <property type="molecule type" value="Genomic_DNA"/>
</dbReference>
<evidence type="ECO:0000313" key="4">
    <source>
        <dbReference type="Proteomes" id="UP000886595"/>
    </source>
</evidence>
<feature type="compositionally biased region" description="Basic and acidic residues" evidence="1">
    <location>
        <begin position="333"/>
        <end position="345"/>
    </location>
</feature>
<dbReference type="InterPro" id="IPR025836">
    <property type="entry name" value="Zn_knuckle_CX2CX4HX4C"/>
</dbReference>